<evidence type="ECO:0000313" key="2">
    <source>
        <dbReference type="Proteomes" id="UP001305414"/>
    </source>
</evidence>
<accession>A0AAN7ZAY9</accession>
<proteinExistence type="predicted"/>
<evidence type="ECO:0000313" key="1">
    <source>
        <dbReference type="EMBL" id="KAK5636767.1"/>
    </source>
</evidence>
<sequence length="173" mass="19880">MKGHNINFAQWSRHRTFRSEQLYKLSLLLPSPVRQCQRGYNTSINICSAINKKLNHIPVRPSQGKEKWCLVRCIVIVGYIFDPVDTSSMIKELLGYSDDILLVEVRTGVLEQHGNRRVRTSRTLRIGAFGKDVFYELWNTTCDQFLEKICPSFSTGTAATLVERNVFLLQQEA</sequence>
<dbReference type="AlphaFoldDB" id="A0AAN7ZAY9"/>
<protein>
    <submittedName>
        <fullName evidence="1">Uncharacterized protein</fullName>
    </submittedName>
</protein>
<organism evidence="1 2">
    <name type="scientific">Xylaria bambusicola</name>
    <dbReference type="NCBI Taxonomy" id="326684"/>
    <lineage>
        <taxon>Eukaryota</taxon>
        <taxon>Fungi</taxon>
        <taxon>Dikarya</taxon>
        <taxon>Ascomycota</taxon>
        <taxon>Pezizomycotina</taxon>
        <taxon>Sordariomycetes</taxon>
        <taxon>Xylariomycetidae</taxon>
        <taxon>Xylariales</taxon>
        <taxon>Xylariaceae</taxon>
        <taxon>Xylaria</taxon>
    </lineage>
</organism>
<reference evidence="1 2" key="1">
    <citation type="submission" date="2023-10" db="EMBL/GenBank/DDBJ databases">
        <title>Draft genome sequence of Xylaria bambusicola isolate GMP-LS, the root and basal stem rot pathogen of sugarcane in Indonesia.</title>
        <authorList>
            <person name="Selvaraj P."/>
            <person name="Muralishankar V."/>
            <person name="Muruganantham S."/>
            <person name="Sp S."/>
            <person name="Haryani S."/>
            <person name="Lau K.J.X."/>
            <person name="Naqvi N.I."/>
        </authorList>
    </citation>
    <scope>NUCLEOTIDE SEQUENCE [LARGE SCALE GENOMIC DNA]</scope>
    <source>
        <strain evidence="1">GMP-LS</strain>
    </source>
</reference>
<keyword evidence="2" id="KW-1185">Reference proteome</keyword>
<comment type="caution">
    <text evidence="1">The sequence shown here is derived from an EMBL/GenBank/DDBJ whole genome shotgun (WGS) entry which is preliminary data.</text>
</comment>
<name>A0AAN7ZAY9_9PEZI</name>
<gene>
    <name evidence="1" type="ORF">RRF57_012479</name>
</gene>
<dbReference type="EMBL" id="JAWHQM010000077">
    <property type="protein sequence ID" value="KAK5636767.1"/>
    <property type="molecule type" value="Genomic_DNA"/>
</dbReference>
<dbReference type="Proteomes" id="UP001305414">
    <property type="component" value="Unassembled WGS sequence"/>
</dbReference>